<dbReference type="Gene3D" id="2.70.170.10">
    <property type="entry name" value="Neurotransmitter-gated ion-channel ligand-binding domain"/>
    <property type="match status" value="1"/>
</dbReference>
<dbReference type="Pfam" id="PF02932">
    <property type="entry name" value="Neur_chan_memb"/>
    <property type="match status" value="1"/>
</dbReference>
<dbReference type="Pfam" id="PF02931">
    <property type="entry name" value="Neur_chan_LBD"/>
    <property type="match status" value="1"/>
</dbReference>
<dbReference type="SUPFAM" id="SSF63712">
    <property type="entry name" value="Nicotinic receptor ligand binding domain-like"/>
    <property type="match status" value="1"/>
</dbReference>
<evidence type="ECO:0000313" key="10">
    <source>
        <dbReference type="EMBL" id="KAK3241288.1"/>
    </source>
</evidence>
<dbReference type="GO" id="GO:0016020">
    <property type="term" value="C:membrane"/>
    <property type="evidence" value="ECO:0007669"/>
    <property type="project" value="UniProtKB-SubCell"/>
</dbReference>
<keyword evidence="11" id="KW-1185">Reference proteome</keyword>
<dbReference type="SUPFAM" id="SSF90112">
    <property type="entry name" value="Neurotransmitter-gated ion-channel transmembrane pore"/>
    <property type="match status" value="1"/>
</dbReference>
<feature type="transmembrane region" description="Helical" evidence="6">
    <location>
        <begin position="255"/>
        <end position="275"/>
    </location>
</feature>
<feature type="signal peptide" evidence="7">
    <location>
        <begin position="1"/>
        <end position="21"/>
    </location>
</feature>
<evidence type="ECO:0000256" key="7">
    <source>
        <dbReference type="SAM" id="SignalP"/>
    </source>
</evidence>
<evidence type="ECO:0000256" key="6">
    <source>
        <dbReference type="SAM" id="Phobius"/>
    </source>
</evidence>
<evidence type="ECO:0000256" key="1">
    <source>
        <dbReference type="ARBA" id="ARBA00004141"/>
    </source>
</evidence>
<dbReference type="GO" id="GO:0004888">
    <property type="term" value="F:transmembrane signaling receptor activity"/>
    <property type="evidence" value="ECO:0007669"/>
    <property type="project" value="InterPro"/>
</dbReference>
<feature type="domain" description="Neurotransmitter-gated ion-channel ligand-binding" evidence="8">
    <location>
        <begin position="42"/>
        <end position="251"/>
    </location>
</feature>
<dbReference type="InterPro" id="IPR036734">
    <property type="entry name" value="Neur_chan_lig-bd_sf"/>
</dbReference>
<feature type="compositionally biased region" description="Polar residues" evidence="5">
    <location>
        <begin position="397"/>
        <end position="417"/>
    </location>
</feature>
<dbReference type="InterPro" id="IPR038050">
    <property type="entry name" value="Neuro_actylchol_rec"/>
</dbReference>
<dbReference type="InterPro" id="IPR036719">
    <property type="entry name" value="Neuro-gated_channel_TM_sf"/>
</dbReference>
<gene>
    <name evidence="10" type="ORF">CYMTET_48929</name>
</gene>
<evidence type="ECO:0000256" key="3">
    <source>
        <dbReference type="ARBA" id="ARBA00022989"/>
    </source>
</evidence>
<feature type="transmembrane region" description="Helical" evidence="6">
    <location>
        <begin position="287"/>
        <end position="306"/>
    </location>
</feature>
<keyword evidence="2 6" id="KW-0812">Transmembrane</keyword>
<dbReference type="EMBL" id="LGRX02033427">
    <property type="protein sequence ID" value="KAK3241288.1"/>
    <property type="molecule type" value="Genomic_DNA"/>
</dbReference>
<evidence type="ECO:0008006" key="12">
    <source>
        <dbReference type="Google" id="ProtNLM"/>
    </source>
</evidence>
<evidence type="ECO:0000256" key="2">
    <source>
        <dbReference type="ARBA" id="ARBA00022692"/>
    </source>
</evidence>
<evidence type="ECO:0000256" key="5">
    <source>
        <dbReference type="SAM" id="MobiDB-lite"/>
    </source>
</evidence>
<dbReference type="Gene3D" id="1.20.58.390">
    <property type="entry name" value="Neurotransmitter-gated ion-channel transmembrane domain"/>
    <property type="match status" value="1"/>
</dbReference>
<accession>A0AAE0BR77</accession>
<sequence>MCAAVPLHAFILLAFVSCVLAYPCCLDSSLSEEEQSQNSNSLRRELLDPGRYVASDRPGTASNVDSVDEIQVQLYVTDILDIDQQELTFEVKGYLRLWWTDQRLRYDHIENHTGSLSFGPNTPDIWLPDIYIDNAVKVTFGNGNLLTGDPEGSIWWSRGVHIVASCAMNFARMPWDSQTCHLKVGSYAKDGFQLSVGFRKYDDGSSGDPILSDEFFIPEWNMTGNGGYSERQWYGTLPWDWVYLTFDFERRHEYYITYVIVPGAIFCTCAWANYWIDRKMPGPRVSLAGLVLLTLNGQVAMVTSILPKVAYTTWLSSYLLGLVILNSLGIVVYGIISVADTCWKARGGDSVFHRLEVKQMHKALHVKRWDDLFRDNAKEKPRRERNTAKRNALVSEGESTLSGSGASVDTPASNTSHQHLKELASHWRKKSASKKYSSQEQRAPSLLVNQEDGEGMNDLASLQSPSPPEESLDMSSRDRVRNRSAQLT</sequence>
<evidence type="ECO:0000256" key="4">
    <source>
        <dbReference type="ARBA" id="ARBA00023136"/>
    </source>
</evidence>
<dbReference type="InterPro" id="IPR006029">
    <property type="entry name" value="Neurotrans-gated_channel_TM"/>
</dbReference>
<dbReference type="GO" id="GO:0005230">
    <property type="term" value="F:extracellular ligand-gated monoatomic ion channel activity"/>
    <property type="evidence" value="ECO:0007669"/>
    <property type="project" value="InterPro"/>
</dbReference>
<evidence type="ECO:0000313" key="11">
    <source>
        <dbReference type="Proteomes" id="UP001190700"/>
    </source>
</evidence>
<dbReference type="InterPro" id="IPR006202">
    <property type="entry name" value="Neur_chan_lig-bd"/>
</dbReference>
<feature type="domain" description="Neurotransmitter-gated ion-channel transmembrane" evidence="9">
    <location>
        <begin position="260"/>
        <end position="437"/>
    </location>
</feature>
<name>A0AAE0BR77_9CHLO</name>
<feature type="non-terminal residue" evidence="10">
    <location>
        <position position="488"/>
    </location>
</feature>
<feature type="chain" id="PRO_5042070368" description="Neurotransmitter-gated ion-channel ligand-binding domain-containing protein" evidence="7">
    <location>
        <begin position="22"/>
        <end position="488"/>
    </location>
</feature>
<comment type="caution">
    <text evidence="10">The sequence shown here is derived from an EMBL/GenBank/DDBJ whole genome shotgun (WGS) entry which is preliminary data.</text>
</comment>
<feature type="compositionally biased region" description="Basic and acidic residues" evidence="5">
    <location>
        <begin position="377"/>
        <end position="387"/>
    </location>
</feature>
<evidence type="ECO:0000259" key="8">
    <source>
        <dbReference type="Pfam" id="PF02931"/>
    </source>
</evidence>
<proteinExistence type="predicted"/>
<organism evidence="10 11">
    <name type="scientific">Cymbomonas tetramitiformis</name>
    <dbReference type="NCBI Taxonomy" id="36881"/>
    <lineage>
        <taxon>Eukaryota</taxon>
        <taxon>Viridiplantae</taxon>
        <taxon>Chlorophyta</taxon>
        <taxon>Pyramimonadophyceae</taxon>
        <taxon>Pyramimonadales</taxon>
        <taxon>Pyramimonadaceae</taxon>
        <taxon>Cymbomonas</taxon>
    </lineage>
</organism>
<feature type="region of interest" description="Disordered" evidence="5">
    <location>
        <begin position="377"/>
        <end position="488"/>
    </location>
</feature>
<dbReference type="InterPro" id="IPR006201">
    <property type="entry name" value="Neur_channel"/>
</dbReference>
<keyword evidence="4 6" id="KW-0472">Membrane</keyword>
<keyword evidence="3 6" id="KW-1133">Transmembrane helix</keyword>
<dbReference type="AlphaFoldDB" id="A0AAE0BR77"/>
<feature type="transmembrane region" description="Helical" evidence="6">
    <location>
        <begin position="318"/>
        <end position="336"/>
    </location>
</feature>
<dbReference type="PANTHER" id="PTHR18945">
    <property type="entry name" value="NEUROTRANSMITTER GATED ION CHANNEL"/>
    <property type="match status" value="1"/>
</dbReference>
<reference evidence="10 11" key="1">
    <citation type="journal article" date="2015" name="Genome Biol. Evol.">
        <title>Comparative Genomics of a Bacterivorous Green Alga Reveals Evolutionary Causalities and Consequences of Phago-Mixotrophic Mode of Nutrition.</title>
        <authorList>
            <person name="Burns J.A."/>
            <person name="Paasch A."/>
            <person name="Narechania A."/>
            <person name="Kim E."/>
        </authorList>
    </citation>
    <scope>NUCLEOTIDE SEQUENCE [LARGE SCALE GENOMIC DNA]</scope>
    <source>
        <strain evidence="10 11">PLY_AMNH</strain>
    </source>
</reference>
<dbReference type="Proteomes" id="UP001190700">
    <property type="component" value="Unassembled WGS sequence"/>
</dbReference>
<keyword evidence="7" id="KW-0732">Signal</keyword>
<protein>
    <recommendedName>
        <fullName evidence="12">Neurotransmitter-gated ion-channel ligand-binding domain-containing protein</fullName>
    </recommendedName>
</protein>
<dbReference type="PRINTS" id="PR00252">
    <property type="entry name" value="NRIONCHANNEL"/>
</dbReference>
<comment type="subcellular location">
    <subcellularLocation>
        <location evidence="1">Membrane</location>
        <topology evidence="1">Multi-pass membrane protein</topology>
    </subcellularLocation>
</comment>
<evidence type="ECO:0000259" key="9">
    <source>
        <dbReference type="Pfam" id="PF02932"/>
    </source>
</evidence>